<reference evidence="2 3" key="1">
    <citation type="submission" date="2019-11" db="EMBL/GenBank/DDBJ databases">
        <title>The genome sequence of Methylocystis heyeri.</title>
        <authorList>
            <person name="Oshkin I.Y."/>
            <person name="Miroshnikov K."/>
            <person name="Dedysh S.N."/>
        </authorList>
    </citation>
    <scope>NUCLEOTIDE SEQUENCE [LARGE SCALE GENOMIC DNA]</scope>
    <source>
        <strain evidence="2 3">H2</strain>
    </source>
</reference>
<dbReference type="EMBL" id="CP046052">
    <property type="protein sequence ID" value="QGM45272.1"/>
    <property type="molecule type" value="Genomic_DNA"/>
</dbReference>
<dbReference type="GO" id="GO:0009236">
    <property type="term" value="P:cobalamin biosynthetic process"/>
    <property type="evidence" value="ECO:0007669"/>
    <property type="project" value="InterPro"/>
</dbReference>
<dbReference type="Pfam" id="PF01890">
    <property type="entry name" value="CbiG_C"/>
    <property type="match status" value="1"/>
</dbReference>
<dbReference type="InterPro" id="IPR052553">
    <property type="entry name" value="CbiG_hydrolase"/>
</dbReference>
<dbReference type="KEGG" id="mhey:H2LOC_005950"/>
<evidence type="ECO:0000259" key="1">
    <source>
        <dbReference type="Pfam" id="PF01890"/>
    </source>
</evidence>
<dbReference type="RefSeq" id="WP_136495554.1">
    <property type="nucleotide sequence ID" value="NZ_CP046052.1"/>
</dbReference>
<keyword evidence="3" id="KW-1185">Reference proteome</keyword>
<dbReference type="Proteomes" id="UP000309061">
    <property type="component" value="Chromosome"/>
</dbReference>
<dbReference type="PANTHER" id="PTHR37477">
    <property type="entry name" value="COBALT-PRECORRIN-5A HYDROLASE"/>
    <property type="match status" value="1"/>
</dbReference>
<gene>
    <name evidence="2" type="ORF">H2LOC_005950</name>
</gene>
<dbReference type="InterPro" id="IPR002750">
    <property type="entry name" value="CobE/GbiG_C"/>
</dbReference>
<sequence>MAGREDVTWVYAFGVGARPGADPDALVALLREIAASHGLDLKKAILATMDARENEAGIHAAAKILEMKLLFLPIESLQRRNADGFTRSLRVVELFGVGSIAETAALAGAGEGSRLLAPRTVAGALTCAIARGTSKGAEK</sequence>
<dbReference type="SUPFAM" id="SSF159664">
    <property type="entry name" value="CobE/GbiG C-terminal domain-like"/>
    <property type="match status" value="1"/>
</dbReference>
<dbReference type="InterPro" id="IPR036518">
    <property type="entry name" value="CobE/GbiG_C_sf"/>
</dbReference>
<dbReference type="Gene3D" id="3.30.420.180">
    <property type="entry name" value="CobE/GbiG C-terminal domain"/>
    <property type="match status" value="1"/>
</dbReference>
<accession>A0A6B8KCG0</accession>
<protein>
    <submittedName>
        <fullName evidence="2">Cobalamin biosynthesis protein CbiG</fullName>
    </submittedName>
</protein>
<feature type="domain" description="CobE/GbiG C-terminal" evidence="1">
    <location>
        <begin position="12"/>
        <end position="130"/>
    </location>
</feature>
<dbReference type="PANTHER" id="PTHR37477:SF1">
    <property type="entry name" value="COBALT-PRECORRIN-5A HYDROLASE"/>
    <property type="match status" value="1"/>
</dbReference>
<name>A0A6B8KCG0_9HYPH</name>
<evidence type="ECO:0000313" key="3">
    <source>
        <dbReference type="Proteomes" id="UP000309061"/>
    </source>
</evidence>
<evidence type="ECO:0000313" key="2">
    <source>
        <dbReference type="EMBL" id="QGM45272.1"/>
    </source>
</evidence>
<dbReference type="OrthoDB" id="7308095at2"/>
<dbReference type="AlphaFoldDB" id="A0A6B8KCG0"/>
<proteinExistence type="predicted"/>
<organism evidence="2 3">
    <name type="scientific">Methylocystis heyeri</name>
    <dbReference type="NCBI Taxonomy" id="391905"/>
    <lineage>
        <taxon>Bacteria</taxon>
        <taxon>Pseudomonadati</taxon>
        <taxon>Pseudomonadota</taxon>
        <taxon>Alphaproteobacteria</taxon>
        <taxon>Hyphomicrobiales</taxon>
        <taxon>Methylocystaceae</taxon>
        <taxon>Methylocystis</taxon>
    </lineage>
</organism>